<comment type="catalytic activity">
    <reaction evidence="10">
        <text>nicotinate beta-D-ribonucleotide + CO2 + diphosphate = quinolinate + 5-phospho-alpha-D-ribose 1-diphosphate + 2 H(+)</text>
        <dbReference type="Rhea" id="RHEA:12733"/>
        <dbReference type="ChEBI" id="CHEBI:15378"/>
        <dbReference type="ChEBI" id="CHEBI:16526"/>
        <dbReference type="ChEBI" id="CHEBI:29959"/>
        <dbReference type="ChEBI" id="CHEBI:33019"/>
        <dbReference type="ChEBI" id="CHEBI:57502"/>
        <dbReference type="ChEBI" id="CHEBI:58017"/>
        <dbReference type="EC" id="2.4.2.19"/>
    </reaction>
</comment>
<evidence type="ECO:0000313" key="15">
    <source>
        <dbReference type="EMBL" id="RDE08301.1"/>
    </source>
</evidence>
<dbReference type="Proteomes" id="UP000253759">
    <property type="component" value="Unassembled WGS sequence"/>
</dbReference>
<name>A0A369W8B4_9HYPH</name>
<dbReference type="InterPro" id="IPR022412">
    <property type="entry name" value="Quinolinate_PRibosylTrfase_N"/>
</dbReference>
<dbReference type="Pfam" id="PF02749">
    <property type="entry name" value="QRPTase_N"/>
    <property type="match status" value="1"/>
</dbReference>
<evidence type="ECO:0000259" key="13">
    <source>
        <dbReference type="Pfam" id="PF01729"/>
    </source>
</evidence>
<dbReference type="SUPFAM" id="SSF54675">
    <property type="entry name" value="Nicotinate/Quinolinate PRTase N-terminal domain-like"/>
    <property type="match status" value="1"/>
</dbReference>
<feature type="domain" description="Quinolinate phosphoribosyl transferase N-terminal" evidence="14">
    <location>
        <begin position="32"/>
        <end position="117"/>
    </location>
</feature>
<feature type="domain" description="Quinolinate phosphoribosyl transferase C-terminal" evidence="13">
    <location>
        <begin position="119"/>
        <end position="284"/>
    </location>
</feature>
<comment type="pathway">
    <text evidence="2">Cofactor biosynthesis; NAD(+) biosynthesis; nicotinate D-ribonucleotide from quinolinate: step 1/1.</text>
</comment>
<dbReference type="InterPro" id="IPR013785">
    <property type="entry name" value="Aldolase_TIM"/>
</dbReference>
<accession>A0A369W8B4</accession>
<evidence type="ECO:0000256" key="5">
    <source>
        <dbReference type="ARBA" id="ARBA00011944"/>
    </source>
</evidence>
<organism evidence="15 16">
    <name type="scientific">Pelagibacterium lacus</name>
    <dbReference type="NCBI Taxonomy" id="2282655"/>
    <lineage>
        <taxon>Bacteria</taxon>
        <taxon>Pseudomonadati</taxon>
        <taxon>Pseudomonadota</taxon>
        <taxon>Alphaproteobacteria</taxon>
        <taxon>Hyphomicrobiales</taxon>
        <taxon>Devosiaceae</taxon>
        <taxon>Pelagibacterium</taxon>
    </lineage>
</organism>
<keyword evidence="7 12" id="KW-0328">Glycosyltransferase</keyword>
<dbReference type="GO" id="GO:0034213">
    <property type="term" value="P:quinolinate catabolic process"/>
    <property type="evidence" value="ECO:0007669"/>
    <property type="project" value="TreeGrafter"/>
</dbReference>
<dbReference type="Gene3D" id="3.20.20.70">
    <property type="entry name" value="Aldolase class I"/>
    <property type="match status" value="1"/>
</dbReference>
<gene>
    <name evidence="15" type="primary">nadC</name>
    <name evidence="15" type="ORF">DVH29_12325</name>
</gene>
<dbReference type="CDD" id="cd01572">
    <property type="entry name" value="QPRTase"/>
    <property type="match status" value="1"/>
</dbReference>
<evidence type="ECO:0000256" key="1">
    <source>
        <dbReference type="ARBA" id="ARBA00003237"/>
    </source>
</evidence>
<reference evidence="16" key="1">
    <citation type="submission" date="2018-07" db="EMBL/GenBank/DDBJ databases">
        <authorList>
            <person name="Liu B.-T."/>
            <person name="Du Z."/>
        </authorList>
    </citation>
    <scope>NUCLEOTIDE SEQUENCE [LARGE SCALE GENOMIC DNA]</scope>
    <source>
        <strain evidence="16">XYN52</strain>
    </source>
</reference>
<dbReference type="InterPro" id="IPR027277">
    <property type="entry name" value="NadC/ModD"/>
</dbReference>
<evidence type="ECO:0000256" key="12">
    <source>
        <dbReference type="PIRNR" id="PIRNR006250"/>
    </source>
</evidence>
<sequence>MQDAPLPPALPRHIVEDGVRRAFVEDLGQAGDLTTQATIGPDATARAEIVSRADGVVCGIDFAQAAFALIGPGLAVEVARGDGAAVTAGDTVLTAAGNARALLAAERTALNFMTHLSGIATLTRAFVAETAGHATRICCTRKTTPGLRAAEKYAVRCGGGYNHRFGLSDAILIKDNHIAVAGGVGAAVAGARAFAGHLVAIEVEVDTLDQLAEALDAGASAVLLDNMDDAMLAEAVAITGGRAKLEASGNVTLERIAAIAATGVDYISTSRITMAATPLDLGLDIVLD</sequence>
<dbReference type="GO" id="GO:0009435">
    <property type="term" value="P:NAD+ biosynthetic process"/>
    <property type="evidence" value="ECO:0007669"/>
    <property type="project" value="UniProtKB-UniPathway"/>
</dbReference>
<dbReference type="InterPro" id="IPR037128">
    <property type="entry name" value="Quinolinate_PRibosylTase_N_sf"/>
</dbReference>
<keyword evidence="6" id="KW-0662">Pyridine nucleotide biosynthesis</keyword>
<dbReference type="FunFam" id="3.90.1170.20:FF:000001">
    <property type="entry name" value="Nicotinate-nucleotide diphosphorylase (Carboxylating)"/>
    <property type="match status" value="1"/>
</dbReference>
<comment type="function">
    <text evidence="1">Involved in the catabolism of quinolinic acid (QA).</text>
</comment>
<evidence type="ECO:0000313" key="16">
    <source>
        <dbReference type="Proteomes" id="UP000253759"/>
    </source>
</evidence>
<keyword evidence="16" id="KW-1185">Reference proteome</keyword>
<evidence type="ECO:0000256" key="2">
    <source>
        <dbReference type="ARBA" id="ARBA00004893"/>
    </source>
</evidence>
<dbReference type="GO" id="GO:0004514">
    <property type="term" value="F:nicotinate-nucleotide diphosphorylase (carboxylating) activity"/>
    <property type="evidence" value="ECO:0007669"/>
    <property type="project" value="UniProtKB-EC"/>
</dbReference>
<comment type="subunit">
    <text evidence="4">Hexamer formed by 3 homodimers.</text>
</comment>
<dbReference type="EC" id="2.4.2.19" evidence="5"/>
<dbReference type="SUPFAM" id="SSF51690">
    <property type="entry name" value="Nicotinate/Quinolinate PRTase C-terminal domain-like"/>
    <property type="match status" value="1"/>
</dbReference>
<evidence type="ECO:0000256" key="6">
    <source>
        <dbReference type="ARBA" id="ARBA00022642"/>
    </source>
</evidence>
<dbReference type="PIRSF" id="PIRSF006250">
    <property type="entry name" value="NadC_ModD"/>
    <property type="match status" value="1"/>
</dbReference>
<evidence type="ECO:0000256" key="3">
    <source>
        <dbReference type="ARBA" id="ARBA00009400"/>
    </source>
</evidence>
<comment type="caution">
    <text evidence="15">The sequence shown here is derived from an EMBL/GenBank/DDBJ whole genome shotgun (WGS) entry which is preliminary data.</text>
</comment>
<evidence type="ECO:0000256" key="11">
    <source>
        <dbReference type="ARBA" id="ARBA00069173"/>
    </source>
</evidence>
<dbReference type="UniPathway" id="UPA00253">
    <property type="reaction ID" value="UER00331"/>
</dbReference>
<dbReference type="OrthoDB" id="9782546at2"/>
<dbReference type="EMBL" id="QQNH01000019">
    <property type="protein sequence ID" value="RDE08301.1"/>
    <property type="molecule type" value="Genomic_DNA"/>
</dbReference>
<dbReference type="NCBIfam" id="TIGR00078">
    <property type="entry name" value="nadC"/>
    <property type="match status" value="1"/>
</dbReference>
<evidence type="ECO:0000256" key="8">
    <source>
        <dbReference type="ARBA" id="ARBA00022679"/>
    </source>
</evidence>
<dbReference type="InterPro" id="IPR036068">
    <property type="entry name" value="Nicotinate_pribotase-like_C"/>
</dbReference>
<dbReference type="RefSeq" id="WP_114646483.1">
    <property type="nucleotide sequence ID" value="NZ_QQNH01000019.1"/>
</dbReference>
<keyword evidence="8 12" id="KW-0808">Transferase</keyword>
<proteinExistence type="inferred from homology"/>
<evidence type="ECO:0000256" key="7">
    <source>
        <dbReference type="ARBA" id="ARBA00022676"/>
    </source>
</evidence>
<dbReference type="AlphaFoldDB" id="A0A369W8B4"/>
<evidence type="ECO:0000256" key="9">
    <source>
        <dbReference type="ARBA" id="ARBA00033102"/>
    </source>
</evidence>
<comment type="similarity">
    <text evidence="3 12">Belongs to the NadC/ModD family.</text>
</comment>
<dbReference type="PANTHER" id="PTHR32179">
    <property type="entry name" value="NICOTINATE-NUCLEOTIDE PYROPHOSPHORYLASE [CARBOXYLATING]"/>
    <property type="match status" value="1"/>
</dbReference>
<dbReference type="FunFam" id="3.20.20.70:FF:000030">
    <property type="entry name" value="Nicotinate-nucleotide pyrophosphorylase, carboxylating"/>
    <property type="match status" value="1"/>
</dbReference>
<evidence type="ECO:0000256" key="10">
    <source>
        <dbReference type="ARBA" id="ARBA00047445"/>
    </source>
</evidence>
<protein>
    <recommendedName>
        <fullName evidence="11">Probable nicotinate-nucleotide pyrophosphorylase [carboxylating]</fullName>
        <ecNumber evidence="5">2.4.2.19</ecNumber>
    </recommendedName>
    <alternativeName>
        <fullName evidence="9">Quinolinate phosphoribosyltransferase [decarboxylating]</fullName>
    </alternativeName>
</protein>
<dbReference type="InterPro" id="IPR002638">
    <property type="entry name" value="Quinolinate_PRibosylTrfase_C"/>
</dbReference>
<dbReference type="InterPro" id="IPR004393">
    <property type="entry name" value="NadC"/>
</dbReference>
<dbReference type="Gene3D" id="3.90.1170.20">
    <property type="entry name" value="Quinolinate phosphoribosyl transferase, N-terminal domain"/>
    <property type="match status" value="1"/>
</dbReference>
<evidence type="ECO:0000259" key="14">
    <source>
        <dbReference type="Pfam" id="PF02749"/>
    </source>
</evidence>
<dbReference type="Pfam" id="PF01729">
    <property type="entry name" value="QRPTase_C"/>
    <property type="match status" value="1"/>
</dbReference>
<evidence type="ECO:0000256" key="4">
    <source>
        <dbReference type="ARBA" id="ARBA00011218"/>
    </source>
</evidence>
<dbReference type="PANTHER" id="PTHR32179:SF3">
    <property type="entry name" value="NICOTINATE-NUCLEOTIDE PYROPHOSPHORYLASE [CARBOXYLATING]"/>
    <property type="match status" value="1"/>
</dbReference>
<dbReference type="GO" id="GO:0005737">
    <property type="term" value="C:cytoplasm"/>
    <property type="evidence" value="ECO:0007669"/>
    <property type="project" value="TreeGrafter"/>
</dbReference>